<protein>
    <submittedName>
        <fullName evidence="1">DUF1456 family protein</fullName>
    </submittedName>
</protein>
<comment type="caution">
    <text evidence="1">The sequence shown here is derived from an EMBL/GenBank/DDBJ whole genome shotgun (WGS) entry which is preliminary data.</text>
</comment>
<dbReference type="EMBL" id="JAJBZT010000005">
    <property type="protein sequence ID" value="MCB6184009.1"/>
    <property type="molecule type" value="Genomic_DNA"/>
</dbReference>
<sequence>MNANDILRSLRYAMDLSEPQLAKVINEGGEEIDPDTLRAYLKKEEEEGFLPCPETILGAFLDGLVYVKRGRDDSKPQLRTEPPISHNLVLKKLRVAFELKDTDIQSLLANAGLTVTTGELSALFRKPDHRHYRTCGDQFLRNFLKGLTLKLRG</sequence>
<organism evidence="1 2">
    <name type="scientific">Leeia speluncae</name>
    <dbReference type="NCBI Taxonomy" id="2884804"/>
    <lineage>
        <taxon>Bacteria</taxon>
        <taxon>Pseudomonadati</taxon>
        <taxon>Pseudomonadota</taxon>
        <taxon>Betaproteobacteria</taxon>
        <taxon>Neisseriales</taxon>
        <taxon>Leeiaceae</taxon>
        <taxon>Leeia</taxon>
    </lineage>
</organism>
<dbReference type="PANTHER" id="PTHR37805:SF1">
    <property type="entry name" value="CYTOPLASMIC PROTEIN"/>
    <property type="match status" value="1"/>
</dbReference>
<evidence type="ECO:0000313" key="1">
    <source>
        <dbReference type="EMBL" id="MCB6184009.1"/>
    </source>
</evidence>
<dbReference type="Proteomes" id="UP001165395">
    <property type="component" value="Unassembled WGS sequence"/>
</dbReference>
<dbReference type="RefSeq" id="WP_227180787.1">
    <property type="nucleotide sequence ID" value="NZ_JAJBZT010000005.1"/>
</dbReference>
<evidence type="ECO:0000313" key="2">
    <source>
        <dbReference type="Proteomes" id="UP001165395"/>
    </source>
</evidence>
<reference evidence="1" key="1">
    <citation type="submission" date="2021-10" db="EMBL/GenBank/DDBJ databases">
        <title>The complete genome sequence of Leeia sp. TBRC 13508.</title>
        <authorList>
            <person name="Charoenyingcharoen P."/>
            <person name="Yukphan P."/>
        </authorList>
    </citation>
    <scope>NUCLEOTIDE SEQUENCE</scope>
    <source>
        <strain evidence="1">TBRC 13508</strain>
    </source>
</reference>
<gene>
    <name evidence="1" type="ORF">LIN78_10680</name>
</gene>
<dbReference type="InterPro" id="IPR009921">
    <property type="entry name" value="YehS-like"/>
</dbReference>
<proteinExistence type="predicted"/>
<dbReference type="Pfam" id="PF07308">
    <property type="entry name" value="DUF1456"/>
    <property type="match status" value="2"/>
</dbReference>
<keyword evidence="2" id="KW-1185">Reference proteome</keyword>
<name>A0ABS8D748_9NEIS</name>
<accession>A0ABS8D748</accession>
<dbReference type="PANTHER" id="PTHR37805">
    <property type="entry name" value="CYTOPLASMIC PROTEIN-RELATED"/>
    <property type="match status" value="1"/>
</dbReference>